<protein>
    <submittedName>
        <fullName evidence="1">Uncharacterized protein</fullName>
    </submittedName>
</protein>
<sequence length="84" mass="9083">MLSVGEHTGKTLPPYFQPPSRPLEKVAVGVPVKAAKDPSAATAREFDRMAKESLAYDGTAERLQSELDIACETHEALANAWDEA</sequence>
<dbReference type="EMBL" id="OZ034816">
    <property type="protein sequence ID" value="CAL1378331.1"/>
    <property type="molecule type" value="Genomic_DNA"/>
</dbReference>
<gene>
    <name evidence="1" type="ORF">LTRI10_LOCUS19922</name>
</gene>
<evidence type="ECO:0000313" key="2">
    <source>
        <dbReference type="Proteomes" id="UP001497516"/>
    </source>
</evidence>
<reference evidence="1 2" key="1">
    <citation type="submission" date="2024-04" db="EMBL/GenBank/DDBJ databases">
        <authorList>
            <person name="Fracassetti M."/>
        </authorList>
    </citation>
    <scope>NUCLEOTIDE SEQUENCE [LARGE SCALE GENOMIC DNA]</scope>
</reference>
<proteinExistence type="predicted"/>
<name>A0AAV2DXE3_9ROSI</name>
<dbReference type="AlphaFoldDB" id="A0AAV2DXE3"/>
<accession>A0AAV2DXE3</accession>
<dbReference type="Proteomes" id="UP001497516">
    <property type="component" value="Chromosome 3"/>
</dbReference>
<evidence type="ECO:0000313" key="1">
    <source>
        <dbReference type="EMBL" id="CAL1378331.1"/>
    </source>
</evidence>
<organism evidence="1 2">
    <name type="scientific">Linum trigynum</name>
    <dbReference type="NCBI Taxonomy" id="586398"/>
    <lineage>
        <taxon>Eukaryota</taxon>
        <taxon>Viridiplantae</taxon>
        <taxon>Streptophyta</taxon>
        <taxon>Embryophyta</taxon>
        <taxon>Tracheophyta</taxon>
        <taxon>Spermatophyta</taxon>
        <taxon>Magnoliopsida</taxon>
        <taxon>eudicotyledons</taxon>
        <taxon>Gunneridae</taxon>
        <taxon>Pentapetalae</taxon>
        <taxon>rosids</taxon>
        <taxon>fabids</taxon>
        <taxon>Malpighiales</taxon>
        <taxon>Linaceae</taxon>
        <taxon>Linum</taxon>
    </lineage>
</organism>
<keyword evidence="2" id="KW-1185">Reference proteome</keyword>